<name>A0A1P8U6A6_9MICO</name>
<dbReference type="SUPFAM" id="SSF69572">
    <property type="entry name" value="Activating enzymes of the ubiquitin-like proteins"/>
    <property type="match status" value="1"/>
</dbReference>
<feature type="domain" description="Rhodanese" evidence="2">
    <location>
        <begin position="292"/>
        <end position="371"/>
    </location>
</feature>
<dbReference type="SUPFAM" id="SSF52821">
    <property type="entry name" value="Rhodanese/Cell cycle control phosphatase"/>
    <property type="match status" value="1"/>
</dbReference>
<dbReference type="CDD" id="cd00158">
    <property type="entry name" value="RHOD"/>
    <property type="match status" value="1"/>
</dbReference>
<dbReference type="InterPro" id="IPR000594">
    <property type="entry name" value="ThiF_NAD_FAD-bd"/>
</dbReference>
<sequence length="371" mass="37699">MPLPPLVAPVAALPADERERTQRHAVLRGFGEESQRRLAAAHVAIVGAGGLGSPAVLALAAAGVGILTVIDDDAVDLPNLQRQVLHRLADVGAPKVDSAVRAAAELSPHTVVRAVRERLDAGNADALLSGADLVIDGSDTFATRAVVAAACERLGVPLVWGVVQEFHAQVTVFWSRPPAGREPVVLADLHPPDQAGEAPSCAAVGVLGALTMQVGSLLAAEAVKLITGVGEPLLGRVLLIDALQGRTTDVPLHSASAAASPAAPTPAGPAPAPAAPEPIPHVTAAEMLAAQADEAATLLDVREPWETDAGIVRDSVLIPLGTFLADPSALEADGPVVVICAHGIRALQAAETLRARGVDARVLAGGLAAWS</sequence>
<evidence type="ECO:0000256" key="1">
    <source>
        <dbReference type="SAM" id="MobiDB-lite"/>
    </source>
</evidence>
<feature type="region of interest" description="Disordered" evidence="1">
    <location>
        <begin position="253"/>
        <end position="278"/>
    </location>
</feature>
<dbReference type="Gene3D" id="3.40.50.720">
    <property type="entry name" value="NAD(P)-binding Rossmann-like Domain"/>
    <property type="match status" value="1"/>
</dbReference>
<dbReference type="PROSITE" id="PS50206">
    <property type="entry name" value="RHODANESE_3"/>
    <property type="match status" value="1"/>
</dbReference>
<dbReference type="Gene3D" id="3.40.250.10">
    <property type="entry name" value="Rhodanese-like domain"/>
    <property type="match status" value="1"/>
</dbReference>
<dbReference type="GO" id="GO:0008146">
    <property type="term" value="F:sulfotransferase activity"/>
    <property type="evidence" value="ECO:0007669"/>
    <property type="project" value="TreeGrafter"/>
</dbReference>
<proteinExistence type="predicted"/>
<dbReference type="GO" id="GO:0004792">
    <property type="term" value="F:thiosulfate-cyanide sulfurtransferase activity"/>
    <property type="evidence" value="ECO:0007669"/>
    <property type="project" value="TreeGrafter"/>
</dbReference>
<dbReference type="AlphaFoldDB" id="A0A1P8U6A6"/>
<dbReference type="PANTHER" id="PTHR10953">
    <property type="entry name" value="UBIQUITIN-ACTIVATING ENZYME E1"/>
    <property type="match status" value="1"/>
</dbReference>
<dbReference type="InterPro" id="IPR045886">
    <property type="entry name" value="ThiF/MoeB/HesA"/>
</dbReference>
<evidence type="ECO:0000313" key="3">
    <source>
        <dbReference type="EMBL" id="APZ33651.1"/>
    </source>
</evidence>
<dbReference type="GO" id="GO:0005829">
    <property type="term" value="C:cytosol"/>
    <property type="evidence" value="ECO:0007669"/>
    <property type="project" value="TreeGrafter"/>
</dbReference>
<dbReference type="RefSeq" id="WP_076689763.1">
    <property type="nucleotide sequence ID" value="NZ_CP018762.1"/>
</dbReference>
<dbReference type="InterPro" id="IPR001763">
    <property type="entry name" value="Rhodanese-like_dom"/>
</dbReference>
<reference evidence="3 4" key="1">
    <citation type="submission" date="2016-12" db="EMBL/GenBank/DDBJ databases">
        <title>Complete genome sequence of Microbacterium aurum KACC 15219.</title>
        <authorList>
            <person name="Jung Y."/>
            <person name="Shin J.-H."/>
            <person name="Lee Y.-J."/>
            <person name="Yi H."/>
            <person name="Bahn Y.-S."/>
            <person name="Kim J.F."/>
            <person name="Lee D.-W."/>
        </authorList>
    </citation>
    <scope>NUCLEOTIDE SEQUENCE [LARGE SCALE GENOMIC DNA]</scope>
    <source>
        <strain evidence="3 4">KACC 15219</strain>
    </source>
</reference>
<dbReference type="CDD" id="cd00757">
    <property type="entry name" value="ThiF_MoeB_HesA_family"/>
    <property type="match status" value="1"/>
</dbReference>
<dbReference type="GO" id="GO:0016779">
    <property type="term" value="F:nucleotidyltransferase activity"/>
    <property type="evidence" value="ECO:0007669"/>
    <property type="project" value="TreeGrafter"/>
</dbReference>
<dbReference type="Proteomes" id="UP000187185">
    <property type="component" value="Chromosome"/>
</dbReference>
<dbReference type="KEGG" id="maur:BOH66_04745"/>
<organism evidence="3 4">
    <name type="scientific">Microbacterium aurum</name>
    <dbReference type="NCBI Taxonomy" id="36805"/>
    <lineage>
        <taxon>Bacteria</taxon>
        <taxon>Bacillati</taxon>
        <taxon>Actinomycetota</taxon>
        <taxon>Actinomycetes</taxon>
        <taxon>Micrococcales</taxon>
        <taxon>Microbacteriaceae</taxon>
        <taxon>Microbacterium</taxon>
    </lineage>
</organism>
<dbReference type="OrthoDB" id="9804286at2"/>
<accession>A0A1P8U6A6</accession>
<feature type="compositionally biased region" description="Pro residues" evidence="1">
    <location>
        <begin position="263"/>
        <end position="278"/>
    </location>
</feature>
<evidence type="ECO:0000259" key="2">
    <source>
        <dbReference type="PROSITE" id="PS50206"/>
    </source>
</evidence>
<dbReference type="Pfam" id="PF00899">
    <property type="entry name" value="ThiF"/>
    <property type="match status" value="1"/>
</dbReference>
<dbReference type="EMBL" id="CP018762">
    <property type="protein sequence ID" value="APZ33651.1"/>
    <property type="molecule type" value="Genomic_DNA"/>
</dbReference>
<dbReference type="STRING" id="36805.BOH66_04745"/>
<gene>
    <name evidence="3" type="ORF">BOH66_04745</name>
</gene>
<dbReference type="SMART" id="SM00450">
    <property type="entry name" value="RHOD"/>
    <property type="match status" value="1"/>
</dbReference>
<protein>
    <recommendedName>
        <fullName evidence="2">Rhodanese domain-containing protein</fullName>
    </recommendedName>
</protein>
<evidence type="ECO:0000313" key="4">
    <source>
        <dbReference type="Proteomes" id="UP000187185"/>
    </source>
</evidence>
<dbReference type="InterPro" id="IPR035985">
    <property type="entry name" value="Ubiquitin-activating_enz"/>
</dbReference>
<keyword evidence="4" id="KW-1185">Reference proteome</keyword>
<dbReference type="Pfam" id="PF00581">
    <property type="entry name" value="Rhodanese"/>
    <property type="match status" value="1"/>
</dbReference>
<dbReference type="PANTHER" id="PTHR10953:SF102">
    <property type="entry name" value="ADENYLYLTRANSFERASE AND SULFURTRANSFERASE MOCS3"/>
    <property type="match status" value="1"/>
</dbReference>
<dbReference type="GO" id="GO:0008641">
    <property type="term" value="F:ubiquitin-like modifier activating enzyme activity"/>
    <property type="evidence" value="ECO:0007669"/>
    <property type="project" value="InterPro"/>
</dbReference>
<dbReference type="InterPro" id="IPR036873">
    <property type="entry name" value="Rhodanese-like_dom_sf"/>
</dbReference>